<dbReference type="InterPro" id="IPR004185">
    <property type="entry name" value="Glyco_hydro_13_lg-like_dom"/>
</dbReference>
<keyword evidence="1" id="KW-0378">Hydrolase</keyword>
<name>S3K1I9_9ENTR</name>
<dbReference type="Pfam" id="PF00128">
    <property type="entry name" value="Alpha-amylase"/>
    <property type="match status" value="1"/>
</dbReference>
<dbReference type="PANTHER" id="PTHR10357">
    <property type="entry name" value="ALPHA-AMYLASE FAMILY MEMBER"/>
    <property type="match status" value="1"/>
</dbReference>
<dbReference type="InterPro" id="IPR017069">
    <property type="entry name" value="MalZ"/>
</dbReference>
<feature type="active site" description="Proton donor" evidence="3">
    <location>
        <position position="395"/>
    </location>
</feature>
<dbReference type="Pfam" id="PF02903">
    <property type="entry name" value="Alpha-amylase_N"/>
    <property type="match status" value="1"/>
</dbReference>
<evidence type="ECO:0000313" key="7">
    <source>
        <dbReference type="Proteomes" id="UP000014585"/>
    </source>
</evidence>
<dbReference type="InterPro" id="IPR006047">
    <property type="entry name" value="GH13_cat_dom"/>
</dbReference>
<evidence type="ECO:0000259" key="5">
    <source>
        <dbReference type="SMART" id="SM00642"/>
    </source>
</evidence>
<dbReference type="EMBL" id="ATDT01000005">
    <property type="protein sequence ID" value="EPF19084.1"/>
    <property type="molecule type" value="Genomic_DNA"/>
</dbReference>
<dbReference type="Gene3D" id="2.60.40.1180">
    <property type="entry name" value="Golgi alpha-mannosidase II"/>
    <property type="match status" value="1"/>
</dbReference>
<feature type="domain" description="Glycosyl hydrolase family 13 catalytic" evidence="5">
    <location>
        <begin position="149"/>
        <end position="543"/>
    </location>
</feature>
<sequence>MMSDNALCCGKVASFLSDGKVTMLNAWHLPVAPFVQKGEQKLTITLWLAGDELPEKVVLRGEKDNEEISVVMVRQKSAPQEGVVAWKGAIDTAEGQPRRRYSFKLLWQDRQRWYTPQGFRSTPPARLEQFAIDSPDDGPAWVQDQVFYQIFPDRFARGKKRGPEQDNVYFHHAAGHEIVRREWDEALTADAGGSTFYGGDLDGISENLPYLKKLGVTALYLNPIFTAPSVHKYDTQDYRQVDEQFGGNSAFLRLRESTRKLGVKLVLDGVFNHSGDTHAWFDRHQQSDNGACHNPGSPWRDWYSFSQEGKALDWLGYSSLPKLDFRSATLVDEIYRGEQSIVRHWLREPWGIDGWRLDVVHMLGEAGGAKNNLLHVSGITRAAKETRPDAYVLGEHFGDARQWLQADAEDAAMNYRGFTFPLWGFLANTDISYDPQHIDAQTCMAWMEEYRSALSHQQQLRMFNQLDSHDTARFKSILGKDVARLPLAVIWLYAWPGVPCVYYGDEVGLDGNNDPFCRKPFPWNKREQDLSLLALYQRLGKLRKQSRALRQGGCRVVYAEGDVVVFARVYQNERVLVAINRGEGITVTLPWDALLSGRAWTHLEGEGLLDNRELMLPAVSASVWRSL</sequence>
<evidence type="ECO:0000256" key="1">
    <source>
        <dbReference type="ARBA" id="ARBA00022801"/>
    </source>
</evidence>
<accession>S3K1I9</accession>
<dbReference type="HOGENOM" id="CLU_006462_6_4_6"/>
<evidence type="ECO:0000256" key="2">
    <source>
        <dbReference type="ARBA" id="ARBA00023295"/>
    </source>
</evidence>
<keyword evidence="2" id="KW-0326">Glycosidase</keyword>
<feature type="active site" description="Nucleophile" evidence="3">
    <location>
        <position position="358"/>
    </location>
</feature>
<organism evidence="6 7">
    <name type="scientific">Cedecea davisae DSM 4568</name>
    <dbReference type="NCBI Taxonomy" id="566551"/>
    <lineage>
        <taxon>Bacteria</taxon>
        <taxon>Pseudomonadati</taxon>
        <taxon>Pseudomonadota</taxon>
        <taxon>Gammaproteobacteria</taxon>
        <taxon>Enterobacterales</taxon>
        <taxon>Enterobacteriaceae</taxon>
        <taxon>Cedecea</taxon>
    </lineage>
</organism>
<dbReference type="SUPFAM" id="SSF51445">
    <property type="entry name" value="(Trans)glycosidases"/>
    <property type="match status" value="1"/>
</dbReference>
<reference evidence="6 7" key="1">
    <citation type="submission" date="2013-04" db="EMBL/GenBank/DDBJ databases">
        <authorList>
            <person name="Weinstock G."/>
            <person name="Sodergren E."/>
            <person name="Lobos E.A."/>
            <person name="Fulton L."/>
            <person name="Fulton R."/>
            <person name="Courtney L."/>
            <person name="Fronick C."/>
            <person name="O'Laughlin M."/>
            <person name="Godfrey J."/>
            <person name="Wilson R.M."/>
            <person name="Miner T."/>
            <person name="Farmer C."/>
            <person name="Delehaunty K."/>
            <person name="Cordes M."/>
            <person name="Minx P."/>
            <person name="Tomlinson C."/>
            <person name="Chen J."/>
            <person name="Wollam A."/>
            <person name="Pepin K.H."/>
            <person name="Palsikar V.B."/>
            <person name="Zhang X."/>
            <person name="Suruliraj S."/>
            <person name="Perna N.T."/>
            <person name="Plunkett G."/>
            <person name="Warren W."/>
            <person name="Mitreva M."/>
            <person name="Mardis E.R."/>
            <person name="Wilson R.K."/>
        </authorList>
    </citation>
    <scope>NUCLEOTIDE SEQUENCE [LARGE SCALE GENOMIC DNA]</scope>
    <source>
        <strain evidence="6 7">DSM 4568</strain>
    </source>
</reference>
<evidence type="ECO:0000313" key="6">
    <source>
        <dbReference type="EMBL" id="EPF19084.1"/>
    </source>
</evidence>
<dbReference type="PIRSF" id="PIRSF036918">
    <property type="entry name" value="Maltodextrin_glucosidase"/>
    <property type="match status" value="1"/>
</dbReference>
<evidence type="ECO:0000256" key="4">
    <source>
        <dbReference type="PIRSR" id="PIRSR036918-51"/>
    </source>
</evidence>
<dbReference type="GO" id="GO:0005975">
    <property type="term" value="P:carbohydrate metabolic process"/>
    <property type="evidence" value="ECO:0007669"/>
    <property type="project" value="InterPro"/>
</dbReference>
<dbReference type="PANTHER" id="PTHR10357:SF210">
    <property type="entry name" value="MALTODEXTRIN GLUCOSIDASE"/>
    <property type="match status" value="1"/>
</dbReference>
<protein>
    <submittedName>
        <fullName evidence="6">Alpha amylase, catalytic domain protein</fullName>
    </submittedName>
</protein>
<dbReference type="InterPro" id="IPR013780">
    <property type="entry name" value="Glyco_hydro_b"/>
</dbReference>
<dbReference type="GO" id="GO:0005737">
    <property type="term" value="C:cytoplasm"/>
    <property type="evidence" value="ECO:0007669"/>
    <property type="project" value="InterPro"/>
</dbReference>
<evidence type="ECO:0000256" key="3">
    <source>
        <dbReference type="PIRSR" id="PIRSR036918-50"/>
    </source>
</evidence>
<dbReference type="InterPro" id="IPR017853">
    <property type="entry name" value="GH"/>
</dbReference>
<comment type="caution">
    <text evidence="6">The sequence shown here is derived from an EMBL/GenBank/DDBJ whole genome shotgun (WGS) entry which is preliminary data.</text>
</comment>
<dbReference type="GO" id="GO:0004558">
    <property type="term" value="F:alpha-1,4-glucosidase activity"/>
    <property type="evidence" value="ECO:0007669"/>
    <property type="project" value="InterPro"/>
</dbReference>
<dbReference type="SMART" id="SM00642">
    <property type="entry name" value="Aamy"/>
    <property type="match status" value="1"/>
</dbReference>
<dbReference type="Proteomes" id="UP000014585">
    <property type="component" value="Unassembled WGS sequence"/>
</dbReference>
<gene>
    <name evidence="6" type="ORF">HMPREF0201_00812</name>
</gene>
<dbReference type="AlphaFoldDB" id="S3K1I9"/>
<dbReference type="CDD" id="cd11338">
    <property type="entry name" value="AmyAc_CMD"/>
    <property type="match status" value="1"/>
</dbReference>
<dbReference type="InterPro" id="IPR014756">
    <property type="entry name" value="Ig_E-set"/>
</dbReference>
<dbReference type="SUPFAM" id="SSF51011">
    <property type="entry name" value="Glycosyl hydrolase domain"/>
    <property type="match status" value="1"/>
</dbReference>
<dbReference type="NCBIfam" id="NF008051">
    <property type="entry name" value="PRK10785.1"/>
    <property type="match status" value="1"/>
</dbReference>
<dbReference type="STRING" id="566551.HMPREF0201_00812"/>
<dbReference type="CDD" id="cd02857">
    <property type="entry name" value="E_set_CDase_PDE_N"/>
    <property type="match status" value="1"/>
</dbReference>
<dbReference type="SUPFAM" id="SSF81296">
    <property type="entry name" value="E set domains"/>
    <property type="match status" value="1"/>
</dbReference>
<dbReference type="Gene3D" id="3.20.20.80">
    <property type="entry name" value="Glycosidases"/>
    <property type="match status" value="1"/>
</dbReference>
<proteinExistence type="predicted"/>
<feature type="site" description="Transition state stabilizer" evidence="4">
    <location>
        <position position="470"/>
    </location>
</feature>
<dbReference type="PATRIC" id="fig|566551.4.peg.747"/>